<accession>A0A3Q2Q7U6</accession>
<dbReference type="GeneID" id="105937250"/>
<feature type="region of interest" description="Disordered" evidence="8">
    <location>
        <begin position="218"/>
        <end position="302"/>
    </location>
</feature>
<keyword evidence="5" id="KW-0269">Exonuclease</keyword>
<comment type="subcellular location">
    <subcellularLocation>
        <location evidence="1">Nucleus</location>
    </subcellularLocation>
</comment>
<keyword evidence="7" id="KW-0175">Coiled coil</keyword>
<name>A0A3Q2Q7U6_FUNHE</name>
<evidence type="ECO:0000256" key="8">
    <source>
        <dbReference type="SAM" id="MobiDB-lite"/>
    </source>
</evidence>
<feature type="region of interest" description="Disordered" evidence="8">
    <location>
        <begin position="594"/>
        <end position="617"/>
    </location>
</feature>
<feature type="compositionally biased region" description="Basic and acidic residues" evidence="8">
    <location>
        <begin position="239"/>
        <end position="261"/>
    </location>
</feature>
<evidence type="ECO:0000256" key="7">
    <source>
        <dbReference type="SAM" id="Coils"/>
    </source>
</evidence>
<feature type="compositionally biased region" description="Polar residues" evidence="8">
    <location>
        <begin position="599"/>
        <end position="617"/>
    </location>
</feature>
<dbReference type="InterPro" id="IPR031736">
    <property type="entry name" value="REXO1-like_dom"/>
</dbReference>
<dbReference type="SUPFAM" id="SSF53098">
    <property type="entry name" value="Ribonuclease H-like"/>
    <property type="match status" value="1"/>
</dbReference>
<feature type="compositionally biased region" description="Acidic residues" evidence="8">
    <location>
        <begin position="452"/>
        <end position="469"/>
    </location>
</feature>
<feature type="domain" description="Exonuclease" evidence="9">
    <location>
        <begin position="974"/>
        <end position="1133"/>
    </location>
</feature>
<reference evidence="10" key="2">
    <citation type="submission" date="2025-09" db="UniProtKB">
        <authorList>
            <consortium name="Ensembl"/>
        </authorList>
    </citation>
    <scope>IDENTIFICATION</scope>
</reference>
<dbReference type="GeneTree" id="ENSGT00940000167497"/>
<evidence type="ECO:0000259" key="9">
    <source>
        <dbReference type="SMART" id="SM00479"/>
    </source>
</evidence>
<evidence type="ECO:0000256" key="3">
    <source>
        <dbReference type="ARBA" id="ARBA00022722"/>
    </source>
</evidence>
<keyword evidence="11" id="KW-1185">Reference proteome</keyword>
<dbReference type="OrthoDB" id="206335at2759"/>
<proteinExistence type="inferred from homology"/>
<dbReference type="PANTHER" id="PTHR12801">
    <property type="entry name" value="RNA EXONUCLEASE REXO1 / RECO3 FAMILY MEMBER-RELATED"/>
    <property type="match status" value="1"/>
</dbReference>
<dbReference type="AlphaFoldDB" id="A0A3Q2Q7U6"/>
<evidence type="ECO:0000256" key="2">
    <source>
        <dbReference type="ARBA" id="ARBA00006357"/>
    </source>
</evidence>
<feature type="compositionally biased region" description="Basic and acidic residues" evidence="8">
    <location>
        <begin position="427"/>
        <end position="437"/>
    </location>
</feature>
<feature type="region of interest" description="Disordered" evidence="8">
    <location>
        <begin position="495"/>
        <end position="543"/>
    </location>
</feature>
<dbReference type="Pfam" id="PF00929">
    <property type="entry name" value="RNase_T"/>
    <property type="match status" value="1"/>
</dbReference>
<keyword evidence="4" id="KW-0378">Hydrolase</keyword>
<feature type="compositionally biased region" description="Polar residues" evidence="8">
    <location>
        <begin position="369"/>
        <end position="381"/>
    </location>
</feature>
<evidence type="ECO:0000256" key="1">
    <source>
        <dbReference type="ARBA" id="ARBA00004123"/>
    </source>
</evidence>
<dbReference type="Pfam" id="PF15870">
    <property type="entry name" value="EloA-BP1"/>
    <property type="match status" value="1"/>
</dbReference>
<dbReference type="InterPro" id="IPR047021">
    <property type="entry name" value="REXO1/3/4-like"/>
</dbReference>
<evidence type="ECO:0000256" key="5">
    <source>
        <dbReference type="ARBA" id="ARBA00022839"/>
    </source>
</evidence>
<feature type="region of interest" description="Disordered" evidence="8">
    <location>
        <begin position="326"/>
        <end position="483"/>
    </location>
</feature>
<evidence type="ECO:0000256" key="6">
    <source>
        <dbReference type="ARBA" id="ARBA00023242"/>
    </source>
</evidence>
<dbReference type="InterPro" id="IPR013520">
    <property type="entry name" value="Ribonucl_H"/>
</dbReference>
<dbReference type="GO" id="GO:0003676">
    <property type="term" value="F:nucleic acid binding"/>
    <property type="evidence" value="ECO:0007669"/>
    <property type="project" value="InterPro"/>
</dbReference>
<reference evidence="10" key="1">
    <citation type="submission" date="2025-08" db="UniProtKB">
        <authorList>
            <consortium name="Ensembl"/>
        </authorList>
    </citation>
    <scope>IDENTIFICATION</scope>
</reference>
<dbReference type="PANTHER" id="PTHR12801:SF152">
    <property type="entry name" value="EXONUCLEASE DOMAIN-CONTAINING PROTEIN"/>
    <property type="match status" value="1"/>
</dbReference>
<dbReference type="InterPro" id="IPR012337">
    <property type="entry name" value="RNaseH-like_sf"/>
</dbReference>
<dbReference type="InterPro" id="IPR036397">
    <property type="entry name" value="RNaseH_sf"/>
</dbReference>
<comment type="similarity">
    <text evidence="2">Belongs to the REXO1/REXO3 family.</text>
</comment>
<keyword evidence="6" id="KW-0539">Nucleus</keyword>
<evidence type="ECO:0000313" key="10">
    <source>
        <dbReference type="Ensembl" id="ENSFHEP00000022933.1"/>
    </source>
</evidence>
<feature type="region of interest" description="Disordered" evidence="8">
    <location>
        <begin position="159"/>
        <end position="202"/>
    </location>
</feature>
<dbReference type="FunFam" id="3.30.420.10:FF:000019">
    <property type="entry name" value="RNA exonuclease NEF-sp"/>
    <property type="match status" value="1"/>
</dbReference>
<sequence length="1136" mass="125443">MFPSSGLFIHINCPFWRCERPHCLYKHAAESRETFDGLFKSAVVDLTGQKGDQYDGSFTPVSENSLHELERLEKQIETAKHEVEQEQRRLSCYQTNQAERSGNTLGTKRDTGVSYGLCSTKDHNSHVQAKKYVVGNSKPRTDLEYDPLSNFTAALQSYSSSAKERKGKTQQDGRSSGGVRSGERPSTRQAQMYRPPSPEILEDSIEEGVLVIDVSLSPDKTSDQAQNTADLSGKSAQDAQRDAKEIKKGKHFLDSPPKMKTEAANAASSSASKENARKVPSDPTENDPVLSNFKKTKVNRNEDRSVANLTGCLEELRRRCENAGFKSPERVKKPTDSADFSTISEQPYHLSSPQPHPASQLKRPAPKQASITEQGEAQNVPSVIPEGEKVAVKTSTKAFMSQRRAEAGQSGCRAPNVTSVNPPGRTESSETTKRPLLQEDDEVIMISSSSEKEDDDDEEEEKEEKEENEINYSEIELSDSDPMEECYRIFMEANGKEGEEEEECSTSVRTDPDVQKPEVNLTAPTLRGKRRVAHEAKNSEQPLTKRRPEPQILVPLREPGAVRLNSRASVTSRIQQVKQRAFMVTAPLKAGQNVVPPVSQKQTLPSASTPTPKNIQPSPVQNAYLNCIPLGTAVIEVGNNVHLVLPEGSFPISVASSSTAVTPVLTPVTQVHPNAAAAAPSRYRPTAPLLIPAPPRRPALGSALASTSSQSAVGPSTTSQPAAQAAVKPLPVRRKLKQQSEAGRDKVPHDVRQRYLNMFTQEFLKTTADVNEAFEKALAEEKNVYNRSTNKLKYLSVSVNVLKRLKSQSATAKSEKRVQSQRPKGNIPFQQRKIKENAADMVLYEIFKGYTLTDEQMIENNYPVQHPEKPGSAVLFSEKKASTDPLKRICCRCGATYSVDQTGKHLRKEECNYHYGKGVTKKVPGGVETRYSCCQGVMGAPGCQMFKLHVHDFLSLDGFVSTSPRRPSDVSCPGVYSLDCEMCYTVQGLELSRVTVINSDLQVVYDTFVRPDNEVIDYNTRFSGISEDDVKGNHTSLWEVQDTLLSFISADTILVGHGLETDLCLLKLLHGVVVDTSVVFPHRLGPPNKLSLNSLTAEYLRRIIQESVCGHDTAEDAAACLELMLWKMKEDGKLKK</sequence>
<evidence type="ECO:0000313" key="11">
    <source>
        <dbReference type="Proteomes" id="UP000265000"/>
    </source>
</evidence>
<dbReference type="GO" id="GO:0004527">
    <property type="term" value="F:exonuclease activity"/>
    <property type="evidence" value="ECO:0007669"/>
    <property type="project" value="UniProtKB-KW"/>
</dbReference>
<feature type="compositionally biased region" description="Low complexity" evidence="8">
    <location>
        <begin position="262"/>
        <end position="273"/>
    </location>
</feature>
<dbReference type="Ensembl" id="ENSFHET00000011605.1">
    <property type="protein sequence ID" value="ENSFHEP00000022933.1"/>
    <property type="gene ID" value="ENSFHEG00000003641.1"/>
</dbReference>
<keyword evidence="3" id="KW-0540">Nuclease</keyword>
<feature type="compositionally biased region" description="Polar residues" evidence="8">
    <location>
        <begin position="338"/>
        <end position="353"/>
    </location>
</feature>
<dbReference type="Gene3D" id="3.30.420.10">
    <property type="entry name" value="Ribonuclease H-like superfamily/Ribonuclease H"/>
    <property type="match status" value="1"/>
</dbReference>
<feature type="compositionally biased region" description="Basic and acidic residues" evidence="8">
    <location>
        <begin position="326"/>
        <end position="336"/>
    </location>
</feature>
<protein>
    <submittedName>
        <fullName evidence="10">RNA exonuclease 1 homolog</fullName>
    </submittedName>
</protein>
<dbReference type="Proteomes" id="UP000265000">
    <property type="component" value="Unplaced"/>
</dbReference>
<feature type="compositionally biased region" description="Polar residues" evidence="8">
    <location>
        <begin position="704"/>
        <end position="722"/>
    </location>
</feature>
<organism evidence="10 11">
    <name type="scientific">Fundulus heteroclitus</name>
    <name type="common">Killifish</name>
    <name type="synonym">Mummichog</name>
    <dbReference type="NCBI Taxonomy" id="8078"/>
    <lineage>
        <taxon>Eukaryota</taxon>
        <taxon>Metazoa</taxon>
        <taxon>Chordata</taxon>
        <taxon>Craniata</taxon>
        <taxon>Vertebrata</taxon>
        <taxon>Euteleostomi</taxon>
        <taxon>Actinopterygii</taxon>
        <taxon>Neopterygii</taxon>
        <taxon>Teleostei</taxon>
        <taxon>Neoteleostei</taxon>
        <taxon>Acanthomorphata</taxon>
        <taxon>Ovalentaria</taxon>
        <taxon>Atherinomorphae</taxon>
        <taxon>Cyprinodontiformes</taxon>
        <taxon>Fundulidae</taxon>
        <taxon>Fundulus</taxon>
    </lineage>
</organism>
<evidence type="ECO:0000256" key="4">
    <source>
        <dbReference type="ARBA" id="ARBA00022801"/>
    </source>
</evidence>
<dbReference type="STRING" id="8078.ENSFHEP00000022933"/>
<dbReference type="CDD" id="cd06145">
    <property type="entry name" value="REX1_like"/>
    <property type="match status" value="1"/>
</dbReference>
<dbReference type="SMART" id="SM00479">
    <property type="entry name" value="EXOIII"/>
    <property type="match status" value="1"/>
</dbReference>
<feature type="compositionally biased region" description="Polar residues" evidence="8">
    <location>
        <begin position="223"/>
        <end position="238"/>
    </location>
</feature>
<dbReference type="InterPro" id="IPR034922">
    <property type="entry name" value="REX1-like_exo"/>
</dbReference>
<feature type="region of interest" description="Disordered" evidence="8">
    <location>
        <begin position="690"/>
        <end position="747"/>
    </location>
</feature>
<feature type="compositionally biased region" description="Basic and acidic residues" evidence="8">
    <location>
        <begin position="162"/>
        <end position="171"/>
    </location>
</feature>
<dbReference type="GO" id="GO:0005634">
    <property type="term" value="C:nucleus"/>
    <property type="evidence" value="ECO:0007669"/>
    <property type="project" value="UniProtKB-SubCell"/>
</dbReference>
<feature type="coiled-coil region" evidence="7">
    <location>
        <begin position="62"/>
        <end position="96"/>
    </location>
</feature>